<dbReference type="SUPFAM" id="SSF89372">
    <property type="entry name" value="Fucose-specific lectin"/>
    <property type="match status" value="1"/>
</dbReference>
<dbReference type="Proteomes" id="UP001287356">
    <property type="component" value="Unassembled WGS sequence"/>
</dbReference>
<evidence type="ECO:0000313" key="2">
    <source>
        <dbReference type="EMBL" id="KAK3376141.1"/>
    </source>
</evidence>
<evidence type="ECO:0000313" key="3">
    <source>
        <dbReference type="Proteomes" id="UP001287356"/>
    </source>
</evidence>
<accession>A0AAE0KHM2</accession>
<comment type="similarity">
    <text evidence="1">Belongs to the fungal fucose-specific lectin family.</text>
</comment>
<keyword evidence="3" id="KW-1185">Reference proteome</keyword>
<dbReference type="InterPro" id="IPR012475">
    <property type="entry name" value="Fungal_lectin"/>
</dbReference>
<proteinExistence type="inferred from homology"/>
<comment type="caution">
    <text evidence="2">The sequence shown here is derived from an EMBL/GenBank/DDBJ whole genome shotgun (WGS) entry which is preliminary data.</text>
</comment>
<dbReference type="EMBL" id="JAULSN010000003">
    <property type="protein sequence ID" value="KAK3376141.1"/>
    <property type="molecule type" value="Genomic_DNA"/>
</dbReference>
<dbReference type="Gene3D" id="2.120.10.70">
    <property type="entry name" value="Fucose-specific lectin"/>
    <property type="match status" value="1"/>
</dbReference>
<protein>
    <submittedName>
        <fullName evidence="2">Fucose-specific lectin</fullName>
    </submittedName>
</protein>
<reference evidence="2" key="1">
    <citation type="journal article" date="2023" name="Mol. Phylogenet. Evol.">
        <title>Genome-scale phylogeny and comparative genomics of the fungal order Sordariales.</title>
        <authorList>
            <person name="Hensen N."/>
            <person name="Bonometti L."/>
            <person name="Westerberg I."/>
            <person name="Brannstrom I.O."/>
            <person name="Guillou S."/>
            <person name="Cros-Aarteil S."/>
            <person name="Calhoun S."/>
            <person name="Haridas S."/>
            <person name="Kuo A."/>
            <person name="Mondo S."/>
            <person name="Pangilinan J."/>
            <person name="Riley R."/>
            <person name="LaButti K."/>
            <person name="Andreopoulos B."/>
            <person name="Lipzen A."/>
            <person name="Chen C."/>
            <person name="Yan M."/>
            <person name="Daum C."/>
            <person name="Ng V."/>
            <person name="Clum A."/>
            <person name="Steindorff A."/>
            <person name="Ohm R.A."/>
            <person name="Martin F."/>
            <person name="Silar P."/>
            <person name="Natvig D.O."/>
            <person name="Lalanne C."/>
            <person name="Gautier V."/>
            <person name="Ament-Velasquez S.L."/>
            <person name="Kruys A."/>
            <person name="Hutchinson M.I."/>
            <person name="Powell A.J."/>
            <person name="Barry K."/>
            <person name="Miller A.N."/>
            <person name="Grigoriev I.V."/>
            <person name="Debuchy R."/>
            <person name="Gladieux P."/>
            <person name="Hiltunen Thoren M."/>
            <person name="Johannesson H."/>
        </authorList>
    </citation>
    <scope>NUCLEOTIDE SEQUENCE</scope>
    <source>
        <strain evidence="2">CBS 958.72</strain>
    </source>
</reference>
<gene>
    <name evidence="2" type="ORF">B0T24DRAFT_618077</name>
</gene>
<name>A0AAE0KHM2_9PEZI</name>
<organism evidence="2 3">
    <name type="scientific">Lasiosphaeria ovina</name>
    <dbReference type="NCBI Taxonomy" id="92902"/>
    <lineage>
        <taxon>Eukaryota</taxon>
        <taxon>Fungi</taxon>
        <taxon>Dikarya</taxon>
        <taxon>Ascomycota</taxon>
        <taxon>Pezizomycotina</taxon>
        <taxon>Sordariomycetes</taxon>
        <taxon>Sordariomycetidae</taxon>
        <taxon>Sordariales</taxon>
        <taxon>Lasiosphaeriaceae</taxon>
        <taxon>Lasiosphaeria</taxon>
    </lineage>
</organism>
<reference evidence="2" key="2">
    <citation type="submission" date="2023-06" db="EMBL/GenBank/DDBJ databases">
        <authorList>
            <consortium name="Lawrence Berkeley National Laboratory"/>
            <person name="Haridas S."/>
            <person name="Hensen N."/>
            <person name="Bonometti L."/>
            <person name="Westerberg I."/>
            <person name="Brannstrom I.O."/>
            <person name="Guillou S."/>
            <person name="Cros-Aarteil S."/>
            <person name="Calhoun S."/>
            <person name="Kuo A."/>
            <person name="Mondo S."/>
            <person name="Pangilinan J."/>
            <person name="Riley R."/>
            <person name="Labutti K."/>
            <person name="Andreopoulos B."/>
            <person name="Lipzen A."/>
            <person name="Chen C."/>
            <person name="Yanf M."/>
            <person name="Daum C."/>
            <person name="Ng V."/>
            <person name="Clum A."/>
            <person name="Steindorff A."/>
            <person name="Ohm R."/>
            <person name="Martin F."/>
            <person name="Silar P."/>
            <person name="Natvig D."/>
            <person name="Lalanne C."/>
            <person name="Gautier V."/>
            <person name="Ament-Velasquez S.L."/>
            <person name="Kruys A."/>
            <person name="Hutchinson M.I."/>
            <person name="Powell A.J."/>
            <person name="Barry K."/>
            <person name="Miller A.N."/>
            <person name="Grigoriev I.V."/>
            <person name="Debuchy R."/>
            <person name="Gladieux P."/>
            <person name="Thoren M.H."/>
            <person name="Johannesson H."/>
        </authorList>
    </citation>
    <scope>NUCLEOTIDE SEQUENCE</scope>
    <source>
        <strain evidence="2">CBS 958.72</strain>
    </source>
</reference>
<sequence length="300" mass="31621">MSAVTEILIRTGLAAVRKDAHIRVYETAVDGGIREAQYEGGWGGGKANNTIAVGKIGTPVAATSLGLENIRVYYIGADNKLKEHAYDAGKGWYNGNLSSAGFDVAPYSGVSAVFLGGRAVLRVYAQIANNTIQEYVWDSNGKGWSQGSNLGAALPGTQIAATSWGTSSIHIRVYFQDANLNVVERGWDGNGWYTGGLSFSSKVVRTALGVTSWGDGGSGLGIRLYYGAADNYIKEKAWDGNGGWYDGGFSQPTIPASNVAAIPLDILRVYLQNGTDGTAVTEFAWGGSGWVSGYKALPPA</sequence>
<dbReference type="AlphaFoldDB" id="A0AAE0KHM2"/>
<evidence type="ECO:0000256" key="1">
    <source>
        <dbReference type="ARBA" id="ARBA00009042"/>
    </source>
</evidence>
<dbReference type="Pfam" id="PF07938">
    <property type="entry name" value="Fungal_lectin"/>
    <property type="match status" value="1"/>
</dbReference>